<dbReference type="EC" id="2.7.7.12" evidence="5"/>
<dbReference type="Gene3D" id="3.30.428.10">
    <property type="entry name" value="HIT-like"/>
    <property type="match status" value="2"/>
</dbReference>
<evidence type="ECO:0000256" key="11">
    <source>
        <dbReference type="ARBA" id="ARBA00023277"/>
    </source>
</evidence>
<keyword evidence="6" id="KW-0808">Transferase</keyword>
<dbReference type="InterPro" id="IPR036265">
    <property type="entry name" value="HIT-like_sf"/>
</dbReference>
<dbReference type="InterPro" id="IPR005849">
    <property type="entry name" value="GalP_Utransf_N"/>
</dbReference>
<keyword evidence="8" id="KW-0479">Metal-binding</keyword>
<reference evidence="15" key="1">
    <citation type="submission" date="2020-05" db="EMBL/GenBank/DDBJ databases">
        <authorList>
            <person name="Chiriac C."/>
            <person name="Salcher M."/>
            <person name="Ghai R."/>
            <person name="Kavagutti S V."/>
        </authorList>
    </citation>
    <scope>NUCLEOTIDE SEQUENCE</scope>
</reference>
<keyword evidence="10" id="KW-0299">Galactose metabolism</keyword>
<dbReference type="GO" id="GO:0008108">
    <property type="term" value="F:UDP-glucose:hexose-1-phosphate uridylyltransferase activity"/>
    <property type="evidence" value="ECO:0007669"/>
    <property type="project" value="UniProtKB-EC"/>
</dbReference>
<comment type="similarity">
    <text evidence="4">Belongs to the galactose-1-phosphate uridylyltransferase type 1 family.</text>
</comment>
<comment type="catalytic activity">
    <reaction evidence="1">
        <text>alpha-D-galactose 1-phosphate + UDP-alpha-D-glucose = alpha-D-glucose 1-phosphate + UDP-alpha-D-galactose</text>
        <dbReference type="Rhea" id="RHEA:13989"/>
        <dbReference type="ChEBI" id="CHEBI:58336"/>
        <dbReference type="ChEBI" id="CHEBI:58601"/>
        <dbReference type="ChEBI" id="CHEBI:58885"/>
        <dbReference type="ChEBI" id="CHEBI:66914"/>
        <dbReference type="EC" id="2.7.7.12"/>
    </reaction>
</comment>
<dbReference type="PIRSF" id="PIRSF000808">
    <property type="entry name" value="GalT"/>
    <property type="match status" value="1"/>
</dbReference>
<evidence type="ECO:0000256" key="7">
    <source>
        <dbReference type="ARBA" id="ARBA00022695"/>
    </source>
</evidence>
<feature type="domain" description="Galactose-1-phosphate uridyl transferase N-terminal" evidence="13">
    <location>
        <begin position="79"/>
        <end position="152"/>
    </location>
</feature>
<keyword evidence="7" id="KW-0548">Nucleotidyltransferase</keyword>
<evidence type="ECO:0000256" key="4">
    <source>
        <dbReference type="ARBA" id="ARBA00010951"/>
    </source>
</evidence>
<evidence type="ECO:0000256" key="1">
    <source>
        <dbReference type="ARBA" id="ARBA00001107"/>
    </source>
</evidence>
<dbReference type="GO" id="GO:0033499">
    <property type="term" value="P:galactose catabolic process via UDP-galactose, Leloir pathway"/>
    <property type="evidence" value="ECO:0007669"/>
    <property type="project" value="TreeGrafter"/>
</dbReference>
<evidence type="ECO:0000313" key="15">
    <source>
        <dbReference type="EMBL" id="CAB4591393.1"/>
    </source>
</evidence>
<dbReference type="GO" id="GO:0005737">
    <property type="term" value="C:cytoplasm"/>
    <property type="evidence" value="ECO:0007669"/>
    <property type="project" value="TreeGrafter"/>
</dbReference>
<sequence length="300" mass="32867">MHDLNLTGDKNDAVPEREPRVDPVLGTTVHIVGARQARPNLPDNRSTSDCPFCVGGLEAPEPYDTRWFVNRWPAMDGDRCEVILHSPEHDASFASLGVDGVARVIDLWAERTEALGARPDVDFVLVFENRGASIGATISHPHGQIYAYDHVPARSARLMGPNGWTPTADDRLAFAGNDTMVAAVPHAPVYPVAVTIAPRERVGRLAELDARGRRDLADMLADVLTRLDRLHDAAIPYMLWVNQRPFSSGFDDAWLNVEIVSPWRAANLPRYIAAAEVGAGEFFNPVVPEELAARLADLGD</sequence>
<dbReference type="InterPro" id="IPR001937">
    <property type="entry name" value="GalP_UDPtransf1"/>
</dbReference>
<evidence type="ECO:0000256" key="5">
    <source>
        <dbReference type="ARBA" id="ARBA00012384"/>
    </source>
</evidence>
<dbReference type="PANTHER" id="PTHR11943:SF1">
    <property type="entry name" value="GALACTOSE-1-PHOSPHATE URIDYLYLTRANSFERASE"/>
    <property type="match status" value="1"/>
</dbReference>
<feature type="domain" description="Galactose-1-phosphate uridyl transferase C-terminal" evidence="14">
    <location>
        <begin position="174"/>
        <end position="261"/>
    </location>
</feature>
<proteinExistence type="inferred from homology"/>
<evidence type="ECO:0000256" key="8">
    <source>
        <dbReference type="ARBA" id="ARBA00022723"/>
    </source>
</evidence>
<evidence type="ECO:0000259" key="14">
    <source>
        <dbReference type="Pfam" id="PF02744"/>
    </source>
</evidence>
<dbReference type="InterPro" id="IPR005850">
    <property type="entry name" value="GalP_Utransf_C"/>
</dbReference>
<dbReference type="SUPFAM" id="SSF54197">
    <property type="entry name" value="HIT-like"/>
    <property type="match status" value="2"/>
</dbReference>
<dbReference type="AlphaFoldDB" id="A0A6J6FWR2"/>
<dbReference type="Pfam" id="PF02744">
    <property type="entry name" value="GalP_UDP_tr_C"/>
    <property type="match status" value="1"/>
</dbReference>
<evidence type="ECO:0000256" key="9">
    <source>
        <dbReference type="ARBA" id="ARBA00022833"/>
    </source>
</evidence>
<dbReference type="InterPro" id="IPR019779">
    <property type="entry name" value="GalP_UDPtransf1_His-AS"/>
</dbReference>
<dbReference type="GO" id="GO:0008270">
    <property type="term" value="F:zinc ion binding"/>
    <property type="evidence" value="ECO:0007669"/>
    <property type="project" value="InterPro"/>
</dbReference>
<comment type="pathway">
    <text evidence="3">Carbohydrate metabolism; galactose metabolism.</text>
</comment>
<gene>
    <name evidence="15" type="ORF">UFOPK1722_01660</name>
</gene>
<evidence type="ECO:0000256" key="2">
    <source>
        <dbReference type="ARBA" id="ARBA00001947"/>
    </source>
</evidence>
<evidence type="ECO:0000256" key="12">
    <source>
        <dbReference type="ARBA" id="ARBA00030549"/>
    </source>
</evidence>
<comment type="cofactor">
    <cofactor evidence="2">
        <name>Zn(2+)</name>
        <dbReference type="ChEBI" id="CHEBI:29105"/>
    </cofactor>
</comment>
<protein>
    <recommendedName>
        <fullName evidence="12">UDP-glucose--hexose-1-phosphate uridylyltransferase</fullName>
        <ecNumber evidence="5">2.7.7.12</ecNumber>
    </recommendedName>
    <alternativeName>
        <fullName evidence="12">UDP-glucose--hexose-1-phosphate uridylyltransferase</fullName>
    </alternativeName>
</protein>
<evidence type="ECO:0000259" key="13">
    <source>
        <dbReference type="Pfam" id="PF01087"/>
    </source>
</evidence>
<keyword evidence="11" id="KW-0119">Carbohydrate metabolism</keyword>
<keyword evidence="9" id="KW-0862">Zinc</keyword>
<evidence type="ECO:0000256" key="6">
    <source>
        <dbReference type="ARBA" id="ARBA00022679"/>
    </source>
</evidence>
<name>A0A6J6FWR2_9ZZZZ</name>
<dbReference type="PANTHER" id="PTHR11943">
    <property type="entry name" value="GALACTOSE-1-PHOSPHATE URIDYLYLTRANSFERASE"/>
    <property type="match status" value="1"/>
</dbReference>
<dbReference type="PROSITE" id="PS00117">
    <property type="entry name" value="GAL_P_UDP_TRANSF_I"/>
    <property type="match status" value="1"/>
</dbReference>
<dbReference type="EMBL" id="CAEZTS010000183">
    <property type="protein sequence ID" value="CAB4591393.1"/>
    <property type="molecule type" value="Genomic_DNA"/>
</dbReference>
<evidence type="ECO:0000256" key="3">
    <source>
        <dbReference type="ARBA" id="ARBA00004947"/>
    </source>
</evidence>
<evidence type="ECO:0000256" key="10">
    <source>
        <dbReference type="ARBA" id="ARBA00023144"/>
    </source>
</evidence>
<accession>A0A6J6FWR2</accession>
<organism evidence="15">
    <name type="scientific">freshwater metagenome</name>
    <dbReference type="NCBI Taxonomy" id="449393"/>
    <lineage>
        <taxon>unclassified sequences</taxon>
        <taxon>metagenomes</taxon>
        <taxon>ecological metagenomes</taxon>
    </lineage>
</organism>
<dbReference type="Pfam" id="PF01087">
    <property type="entry name" value="GalP_UDP_transf"/>
    <property type="match status" value="1"/>
</dbReference>